<evidence type="ECO:0000256" key="2">
    <source>
        <dbReference type="ARBA" id="ARBA00023002"/>
    </source>
</evidence>
<dbReference type="EMBL" id="JAIRBM010000003">
    <property type="protein sequence ID" value="MBZ6075663.1"/>
    <property type="molecule type" value="Genomic_DNA"/>
</dbReference>
<keyword evidence="2" id="KW-0560">Oxidoreductase</keyword>
<proteinExistence type="inferred from homology"/>
<dbReference type="InterPro" id="IPR043144">
    <property type="entry name" value="Mal/L-sulf/L-lact_DH-like_ah"/>
</dbReference>
<gene>
    <name evidence="3" type="ORF">K9B37_05100</name>
</gene>
<accession>A0ABS7VJG2</accession>
<dbReference type="InterPro" id="IPR003767">
    <property type="entry name" value="Malate/L-lactate_DH-like"/>
</dbReference>
<comment type="similarity">
    <text evidence="1">Belongs to the LDH2/MDH2 oxidoreductase family.</text>
</comment>
<keyword evidence="4" id="KW-1185">Reference proteome</keyword>
<organism evidence="3 4">
    <name type="scientific">Microvirga puerhi</name>
    <dbReference type="NCBI Taxonomy" id="2876078"/>
    <lineage>
        <taxon>Bacteria</taxon>
        <taxon>Pseudomonadati</taxon>
        <taxon>Pseudomonadota</taxon>
        <taxon>Alphaproteobacteria</taxon>
        <taxon>Hyphomicrobiales</taxon>
        <taxon>Methylobacteriaceae</taxon>
        <taxon>Microvirga</taxon>
    </lineage>
</organism>
<dbReference type="Gene3D" id="3.30.1370.60">
    <property type="entry name" value="Hypothetical oxidoreductase yiak, domain 2"/>
    <property type="match status" value="1"/>
</dbReference>
<dbReference type="PANTHER" id="PTHR11091">
    <property type="entry name" value="OXIDOREDUCTASE-RELATED"/>
    <property type="match status" value="1"/>
</dbReference>
<evidence type="ECO:0000313" key="3">
    <source>
        <dbReference type="EMBL" id="MBZ6075663.1"/>
    </source>
</evidence>
<dbReference type="Proteomes" id="UP000704176">
    <property type="component" value="Unassembled WGS sequence"/>
</dbReference>
<sequence>MSETMARLSEDLRFPAGILEERALAALRDAGADESSAAAATRAMMHASRLGVDSHGVRLTPFYAEELRTGRVNSRPALKVRRTAAATATLDADHALGHVAAYAGIEEACRIAAESGIGAVGVARSTHYGAAGAYALAGAERGFIAISTTNADSIVSLYSGTTPFHGTNPIAAAAPVAGAKPWLLDMATSSVPFNRVLLFRSLQRELPADVAAGLDGEPTRNPHLAQMLMPLGGENFGFKGAGLAGLVTILSAILTGASPDPFVPPMNPDGGSVQPYDIGHFCLAIDPERFVGRQAYDGLMARYLAGLRTTPGKNAAPALAPGDREWRVMEERERTGIPIDPDTARFFALA</sequence>
<evidence type="ECO:0000313" key="4">
    <source>
        <dbReference type="Proteomes" id="UP000704176"/>
    </source>
</evidence>
<reference evidence="3 4" key="1">
    <citation type="submission" date="2021-09" db="EMBL/GenBank/DDBJ databases">
        <title>The complete genome sequence of a new microorganism.</title>
        <authorList>
            <person name="Zi Z."/>
        </authorList>
    </citation>
    <scope>NUCLEOTIDE SEQUENCE [LARGE SCALE GENOMIC DNA]</scope>
    <source>
        <strain evidence="3 4">WGZ8</strain>
    </source>
</reference>
<dbReference type="SUPFAM" id="SSF89733">
    <property type="entry name" value="L-sulfolactate dehydrogenase-like"/>
    <property type="match status" value="1"/>
</dbReference>
<comment type="caution">
    <text evidence="3">The sequence shown here is derived from an EMBL/GenBank/DDBJ whole genome shotgun (WGS) entry which is preliminary data.</text>
</comment>
<dbReference type="Pfam" id="PF02615">
    <property type="entry name" value="Ldh_2"/>
    <property type="match status" value="1"/>
</dbReference>
<dbReference type="InterPro" id="IPR043143">
    <property type="entry name" value="Mal/L-sulf/L-lact_DH-like_NADP"/>
</dbReference>
<dbReference type="InterPro" id="IPR036111">
    <property type="entry name" value="Mal/L-sulfo/L-lacto_DH-like_sf"/>
</dbReference>
<dbReference type="PANTHER" id="PTHR11091:SF0">
    <property type="entry name" value="MALATE DEHYDROGENASE"/>
    <property type="match status" value="1"/>
</dbReference>
<protein>
    <submittedName>
        <fullName evidence="3">Ldh family oxidoreductase</fullName>
    </submittedName>
</protein>
<dbReference type="Gene3D" id="1.10.1530.10">
    <property type="match status" value="1"/>
</dbReference>
<dbReference type="RefSeq" id="WP_224311786.1">
    <property type="nucleotide sequence ID" value="NZ_JAIRBM010000003.1"/>
</dbReference>
<name>A0ABS7VJG2_9HYPH</name>
<evidence type="ECO:0000256" key="1">
    <source>
        <dbReference type="ARBA" id="ARBA00006056"/>
    </source>
</evidence>